<evidence type="ECO:0000313" key="1">
    <source>
        <dbReference type="EMBL" id="MFC0269108.1"/>
    </source>
</evidence>
<dbReference type="EMBL" id="JBHLVX010000051">
    <property type="protein sequence ID" value="MFC0269108.1"/>
    <property type="molecule type" value="Genomic_DNA"/>
</dbReference>
<organism evidence="1 2">
    <name type="scientific">Kushneria aurantia</name>
    <dbReference type="NCBI Taxonomy" id="504092"/>
    <lineage>
        <taxon>Bacteria</taxon>
        <taxon>Pseudomonadati</taxon>
        <taxon>Pseudomonadota</taxon>
        <taxon>Gammaproteobacteria</taxon>
        <taxon>Oceanospirillales</taxon>
        <taxon>Halomonadaceae</taxon>
        <taxon>Kushneria</taxon>
    </lineage>
</organism>
<proteinExistence type="predicted"/>
<gene>
    <name evidence="1" type="ORF">ACFFHW_14125</name>
</gene>
<keyword evidence="2" id="KW-1185">Reference proteome</keyword>
<protein>
    <submittedName>
        <fullName evidence="1">DUF6388 family protein</fullName>
    </submittedName>
</protein>
<dbReference type="Pfam" id="PF19925">
    <property type="entry name" value="DUF6388"/>
    <property type="match status" value="1"/>
</dbReference>
<dbReference type="RefSeq" id="WP_156826720.1">
    <property type="nucleotide sequence ID" value="NZ_JBHLVX010000051.1"/>
</dbReference>
<dbReference type="Proteomes" id="UP001589814">
    <property type="component" value="Unassembled WGS sequence"/>
</dbReference>
<reference evidence="1 2" key="1">
    <citation type="submission" date="2024-09" db="EMBL/GenBank/DDBJ databases">
        <authorList>
            <person name="Sun Q."/>
            <person name="Mori K."/>
        </authorList>
    </citation>
    <scope>NUCLEOTIDE SEQUENCE [LARGE SCALE GENOMIC DNA]</scope>
    <source>
        <strain evidence="1 2">CCM 7415</strain>
    </source>
</reference>
<dbReference type="InterPro" id="IPR045662">
    <property type="entry name" value="DUF6388"/>
</dbReference>
<sequence length="108" mass="12418">MGYSEEAKSRFLASNEEVRKRIDDIPEARADALGVSKRELQDLDLMRAMEKAAERRGQDLGEFMIELGTDTEEEANQIRLDRAKRRASALGLSWEEFVELNPPWEGYN</sequence>
<accession>A0ABV6G605</accession>
<comment type="caution">
    <text evidence="1">The sequence shown here is derived from an EMBL/GenBank/DDBJ whole genome shotgun (WGS) entry which is preliminary data.</text>
</comment>
<name>A0ABV6G605_9GAMM</name>
<evidence type="ECO:0000313" key="2">
    <source>
        <dbReference type="Proteomes" id="UP001589814"/>
    </source>
</evidence>